<dbReference type="AlphaFoldDB" id="A0A0R1N3N0"/>
<evidence type="ECO:0000256" key="3">
    <source>
        <dbReference type="SAM" id="MobiDB-lite"/>
    </source>
</evidence>
<evidence type="ECO:0008006" key="10">
    <source>
        <dbReference type="Google" id="ProtNLM"/>
    </source>
</evidence>
<gene>
    <name evidence="8" type="ORF">FD09_GL000749</name>
</gene>
<dbReference type="GO" id="GO:0042597">
    <property type="term" value="C:periplasmic space"/>
    <property type="evidence" value="ECO:0007669"/>
    <property type="project" value="InterPro"/>
</dbReference>
<protein>
    <recommendedName>
        <fullName evidence="10">Pesticidal crystal protein Cry22Aa Ig-like domain-containing protein</fullName>
    </recommendedName>
</protein>
<dbReference type="EMBL" id="AZEC01000012">
    <property type="protein sequence ID" value="KRL11379.1"/>
    <property type="molecule type" value="Genomic_DNA"/>
</dbReference>
<dbReference type="Proteomes" id="UP000051330">
    <property type="component" value="Unassembled WGS sequence"/>
</dbReference>
<dbReference type="InterPro" id="IPR013783">
    <property type="entry name" value="Ig-like_fold"/>
</dbReference>
<feature type="domain" description="S-layer protein C-terminal" evidence="5">
    <location>
        <begin position="869"/>
        <end position="917"/>
    </location>
</feature>
<dbReference type="InterPro" id="IPR008929">
    <property type="entry name" value="Chondroitin_lyas"/>
</dbReference>
<evidence type="ECO:0000256" key="2">
    <source>
        <dbReference type="ARBA" id="ARBA00023239"/>
    </source>
</evidence>
<evidence type="ECO:0000256" key="1">
    <source>
        <dbReference type="ARBA" id="ARBA00022729"/>
    </source>
</evidence>
<proteinExistence type="predicted"/>
<evidence type="ECO:0000313" key="9">
    <source>
        <dbReference type="Proteomes" id="UP000051330"/>
    </source>
</evidence>
<dbReference type="OrthoDB" id="2328560at2"/>
<dbReference type="Gene3D" id="2.60.120.260">
    <property type="entry name" value="Galactose-binding domain-like"/>
    <property type="match status" value="1"/>
</dbReference>
<dbReference type="SUPFAM" id="SSF48230">
    <property type="entry name" value="Chondroitin AC/alginate lyase"/>
    <property type="match status" value="1"/>
</dbReference>
<reference evidence="8 9" key="1">
    <citation type="journal article" date="2015" name="Genome Announc.">
        <title>Expanding the biotechnology potential of lactobacilli through comparative genomics of 213 strains and associated genera.</title>
        <authorList>
            <person name="Sun Z."/>
            <person name="Harris H.M."/>
            <person name="McCann A."/>
            <person name="Guo C."/>
            <person name="Argimon S."/>
            <person name="Zhang W."/>
            <person name="Yang X."/>
            <person name="Jeffery I.B."/>
            <person name="Cooney J.C."/>
            <person name="Kagawa T.F."/>
            <person name="Liu W."/>
            <person name="Song Y."/>
            <person name="Salvetti E."/>
            <person name="Wrobel A."/>
            <person name="Rasinkangas P."/>
            <person name="Parkhill J."/>
            <person name="Rea M.C."/>
            <person name="O'Sullivan O."/>
            <person name="Ritari J."/>
            <person name="Douillard F.P."/>
            <person name="Paul Ross R."/>
            <person name="Yang R."/>
            <person name="Briner A.E."/>
            <person name="Felis G.E."/>
            <person name="de Vos W.M."/>
            <person name="Barrangou R."/>
            <person name="Klaenhammer T.R."/>
            <person name="Caufield P.W."/>
            <person name="Cui Y."/>
            <person name="Zhang H."/>
            <person name="O'Toole P.W."/>
        </authorList>
    </citation>
    <scope>NUCLEOTIDE SEQUENCE [LARGE SCALE GENOMIC DNA]</scope>
    <source>
        <strain evidence="8 9">DSM 12744</strain>
    </source>
</reference>
<dbReference type="InterPro" id="IPR032179">
    <property type="entry name" value="Cry22Aa_Ig-like"/>
</dbReference>
<dbReference type="InterPro" id="IPR008397">
    <property type="entry name" value="Alginate_lyase_dom"/>
</dbReference>
<dbReference type="Pfam" id="PF05426">
    <property type="entry name" value="Alginate_lyase"/>
    <property type="match status" value="1"/>
</dbReference>
<evidence type="ECO:0000313" key="8">
    <source>
        <dbReference type="EMBL" id="KRL11379.1"/>
    </source>
</evidence>
<dbReference type="Pfam" id="PF16403">
    <property type="entry name" value="Bact_surface_Ig-like"/>
    <property type="match status" value="1"/>
</dbReference>
<dbReference type="STRING" id="1423792.FD09_GL000749"/>
<comment type="caution">
    <text evidence="8">The sequence shown here is derived from an EMBL/GenBank/DDBJ whole genome shotgun (WGS) entry which is preliminary data.</text>
</comment>
<dbReference type="GO" id="GO:0016829">
    <property type="term" value="F:lyase activity"/>
    <property type="evidence" value="ECO:0007669"/>
    <property type="project" value="UniProtKB-KW"/>
</dbReference>
<evidence type="ECO:0000259" key="7">
    <source>
        <dbReference type="Pfam" id="PF16403"/>
    </source>
</evidence>
<dbReference type="Gene3D" id="1.50.10.100">
    <property type="entry name" value="Chondroitin AC/alginate lyase"/>
    <property type="match status" value="1"/>
</dbReference>
<dbReference type="RefSeq" id="WP_057821660.1">
    <property type="nucleotide sequence ID" value="NZ_AZEC01000012.1"/>
</dbReference>
<keyword evidence="2" id="KW-0456">Lyase</keyword>
<keyword evidence="1 4" id="KW-0732">Signal</keyword>
<evidence type="ECO:0000259" key="5">
    <source>
        <dbReference type="Pfam" id="PF03217"/>
    </source>
</evidence>
<feature type="chain" id="PRO_5006408194" description="Pesticidal crystal protein Cry22Aa Ig-like domain-containing protein" evidence="4">
    <location>
        <begin position="32"/>
        <end position="924"/>
    </location>
</feature>
<organism evidence="8 9">
    <name type="scientific">Schleiferilactobacillus perolens DSM 12744</name>
    <dbReference type="NCBI Taxonomy" id="1423792"/>
    <lineage>
        <taxon>Bacteria</taxon>
        <taxon>Bacillati</taxon>
        <taxon>Bacillota</taxon>
        <taxon>Bacilli</taxon>
        <taxon>Lactobacillales</taxon>
        <taxon>Lactobacillaceae</taxon>
        <taxon>Schleiferilactobacillus</taxon>
    </lineage>
</organism>
<dbReference type="Pfam" id="PF03217">
    <property type="entry name" value="SlpA"/>
    <property type="match status" value="2"/>
</dbReference>
<feature type="domain" description="S-layer protein C-terminal" evidence="5">
    <location>
        <begin position="739"/>
        <end position="781"/>
    </location>
</feature>
<feature type="signal peptide" evidence="4">
    <location>
        <begin position="1"/>
        <end position="31"/>
    </location>
</feature>
<sequence>MRKTVNHIVAGVLAAAAVLLTGQVASHPVQAATFTTKVEAESFAAKTGNVYIRQNGDQIPIDQKGDTLVLTGASGNKYVDFSDPMDDLSSYKNTIPEGHDTATWNVTVPHAGYYQLQFKYNNPATKTTGNRNDRDERNFRISTNNSTDPLSDQGWAGWMIFNISGYKDPNTPQTTIQNTDKYAPVVGNTAWNNNYMNVYLKAGENTVTLTLQAPPGQAVFDGPNLDYFDVTDITDQYVSESQIPYVAKNFQFKHPGIFYTTATLDRIRAYKNLADTVDGKAYAQLKASPLSSADYQDSPQPEINVGPYNNPNIGGTQLTKDSFAASSNALLWYMDRNPANAKKAIQILNDWSSTLKTVGHGNDAKLRFALTFPDMLNAAELMKNVYNKQANVAAADKWQQADMDRFATFVKSMMIARGGDYSPTADFYPQANGNWDANIGVLNMAAAVYLNDTDLYNAALKQFYIGTAQSSTQLSMGALPNYVYPTGEIQESSRDQTHAKMGISGLAMQSAISAIQGIDTFSAYNNRLLTGTLYYARYNLGQDVPSDTFISDKSRGKADALEVFEIVGNHYAQQRGESNADVQLLRQAANQLSRTDTVTDEAGQKVGWLRAALCDTSTLPTPPVTYPSPEFTFDDGFVKDATVTQGQSFDQNAGIHAWQDSNHQTAIAAGDWQVDGKVDTSKIGTYTLTYTITNAFGKTVTLTRTIKVVADDSVKFTDINEVVYVQTTKADQYSLDAKTGKFTVTGQLKGLTVASAWKTARKAVTADGKVYYQVGGNGWLRAEDVTFSRLAKANGIVDVTNANGAKTTIDPVATTQVVQTLTVNTGWKYSAVATNADGTCAYLVADRQWVQALDVVERVSNKANVVIGKTNAPVFTGHGDVFKGRTLKACSAWKVTGIKYINGKVYYRVATDLYVRADYGTFNN</sequence>
<dbReference type="Gene3D" id="2.60.40.10">
    <property type="entry name" value="Immunoglobulins"/>
    <property type="match status" value="1"/>
</dbReference>
<dbReference type="PATRIC" id="fig|1423792.3.peg.764"/>
<name>A0A0R1N3N0_9LACO</name>
<feature type="region of interest" description="Disordered" evidence="3">
    <location>
        <begin position="124"/>
        <end position="148"/>
    </location>
</feature>
<evidence type="ECO:0000256" key="4">
    <source>
        <dbReference type="SAM" id="SignalP"/>
    </source>
</evidence>
<dbReference type="InterPro" id="IPR024968">
    <property type="entry name" value="SlpA_C_lactobacillus"/>
</dbReference>
<feature type="domain" description="Pesticidal crystal protein Cry22Aa Ig-like" evidence="7">
    <location>
        <begin position="640"/>
        <end position="708"/>
    </location>
</feature>
<keyword evidence="9" id="KW-1185">Reference proteome</keyword>
<evidence type="ECO:0000259" key="6">
    <source>
        <dbReference type="Pfam" id="PF05426"/>
    </source>
</evidence>
<feature type="domain" description="Alginate lyase" evidence="6">
    <location>
        <begin position="278"/>
        <end position="519"/>
    </location>
</feature>
<accession>A0A0R1N3N0</accession>